<comment type="caution">
    <text evidence="2">The sequence shown here is derived from an EMBL/GenBank/DDBJ whole genome shotgun (WGS) entry which is preliminary data.</text>
</comment>
<dbReference type="GO" id="GO:0016301">
    <property type="term" value="F:kinase activity"/>
    <property type="evidence" value="ECO:0007669"/>
    <property type="project" value="UniProtKB-KW"/>
</dbReference>
<evidence type="ECO:0000313" key="3">
    <source>
        <dbReference type="Proteomes" id="UP000253303"/>
    </source>
</evidence>
<dbReference type="AlphaFoldDB" id="A0A366M3E9"/>
<accession>A0A366M3E9</accession>
<keyword evidence="3" id="KW-1185">Reference proteome</keyword>
<organism evidence="2 3">
    <name type="scientific">Spongiactinospora rosea</name>
    <dbReference type="NCBI Taxonomy" id="2248750"/>
    <lineage>
        <taxon>Bacteria</taxon>
        <taxon>Bacillati</taxon>
        <taxon>Actinomycetota</taxon>
        <taxon>Actinomycetes</taxon>
        <taxon>Streptosporangiales</taxon>
        <taxon>Streptosporangiaceae</taxon>
        <taxon>Spongiactinospora</taxon>
    </lineage>
</organism>
<dbReference type="InterPro" id="IPR038727">
    <property type="entry name" value="NadR/Ttd14_AAA_dom"/>
</dbReference>
<protein>
    <submittedName>
        <fullName evidence="2">Thymidylate kinase</fullName>
    </submittedName>
</protein>
<keyword evidence="2" id="KW-0418">Kinase</keyword>
<keyword evidence="2" id="KW-0808">Transferase</keyword>
<reference evidence="2 3" key="1">
    <citation type="submission" date="2018-06" db="EMBL/GenBank/DDBJ databases">
        <title>Sphaerisporangium craniellae sp. nov., isolated from a marine sponge in the South China Sea.</title>
        <authorList>
            <person name="Li L."/>
        </authorList>
    </citation>
    <scope>NUCLEOTIDE SEQUENCE [LARGE SCALE GENOMIC DNA]</scope>
    <source>
        <strain evidence="2 3">LHW63015</strain>
    </source>
</reference>
<proteinExistence type="predicted"/>
<sequence>MIRDCLVIAVEGTHASGKTTLVHALTSTLREHGINAACTGEPARSSPFIEDIVIHGRGGFDLAAEVDLFGAQLTTQLRAARHHTVLITDKTLFNVVAYARLLLPAADRPAVEAMTTLCMALAGWYDSVLYCSDIFDPRQPGDDFRVKVADRQRDVDQALCDLLRLAGSPLTEIPAALSTSDRVQWILTRLAEDGLLTALS</sequence>
<dbReference type="EMBL" id="QMEY01000002">
    <property type="protein sequence ID" value="RBQ20721.1"/>
    <property type="molecule type" value="Genomic_DNA"/>
</dbReference>
<dbReference type="OrthoDB" id="3533703at2"/>
<dbReference type="InterPro" id="IPR027417">
    <property type="entry name" value="P-loop_NTPase"/>
</dbReference>
<dbReference type="Proteomes" id="UP000253303">
    <property type="component" value="Unassembled WGS sequence"/>
</dbReference>
<dbReference type="Pfam" id="PF13521">
    <property type="entry name" value="AAA_28"/>
    <property type="match status" value="1"/>
</dbReference>
<feature type="domain" description="NadR/Ttd14 AAA" evidence="1">
    <location>
        <begin position="8"/>
        <end position="175"/>
    </location>
</feature>
<name>A0A366M3E9_9ACTN</name>
<dbReference type="SUPFAM" id="SSF52540">
    <property type="entry name" value="P-loop containing nucleoside triphosphate hydrolases"/>
    <property type="match status" value="1"/>
</dbReference>
<evidence type="ECO:0000259" key="1">
    <source>
        <dbReference type="Pfam" id="PF13521"/>
    </source>
</evidence>
<gene>
    <name evidence="2" type="ORF">DP939_06470</name>
</gene>
<evidence type="ECO:0000313" key="2">
    <source>
        <dbReference type="EMBL" id="RBQ20721.1"/>
    </source>
</evidence>
<dbReference type="Gene3D" id="3.40.50.300">
    <property type="entry name" value="P-loop containing nucleotide triphosphate hydrolases"/>
    <property type="match status" value="1"/>
</dbReference>